<dbReference type="RefSeq" id="WP_118197345.1">
    <property type="nucleotide sequence ID" value="NZ_QRHZ01000001.1"/>
</dbReference>
<proteinExistence type="predicted"/>
<organism evidence="1 2">
    <name type="scientific">Blautia obeum</name>
    <dbReference type="NCBI Taxonomy" id="40520"/>
    <lineage>
        <taxon>Bacteria</taxon>
        <taxon>Bacillati</taxon>
        <taxon>Bacillota</taxon>
        <taxon>Clostridia</taxon>
        <taxon>Lachnospirales</taxon>
        <taxon>Lachnospiraceae</taxon>
        <taxon>Blautia</taxon>
    </lineage>
</organism>
<name>A0A414SKA9_9FIRM</name>
<dbReference type="AlphaFoldDB" id="A0A414SKA9"/>
<protein>
    <submittedName>
        <fullName evidence="1">Uncharacterized protein</fullName>
    </submittedName>
</protein>
<evidence type="ECO:0000313" key="2">
    <source>
        <dbReference type="Proteomes" id="UP000284220"/>
    </source>
</evidence>
<sequence>MRLFITKKKLIKEMAKELAYLEINADWWYYTTKVEEKQQMSSHNLDGVTELRCICDALGILKEVYDEAYKIYDFRNSGSDDFKPNVPLIRKLHDEFCEPIAKKRPFM</sequence>
<evidence type="ECO:0000313" key="1">
    <source>
        <dbReference type="EMBL" id="RHG20023.1"/>
    </source>
</evidence>
<gene>
    <name evidence="1" type="ORF">DW272_02130</name>
</gene>
<dbReference type="EMBL" id="QRHZ01000001">
    <property type="protein sequence ID" value="RHG20023.1"/>
    <property type="molecule type" value="Genomic_DNA"/>
</dbReference>
<dbReference type="Proteomes" id="UP000284220">
    <property type="component" value="Unassembled WGS sequence"/>
</dbReference>
<reference evidence="1 2" key="1">
    <citation type="submission" date="2018-08" db="EMBL/GenBank/DDBJ databases">
        <title>A genome reference for cultivated species of the human gut microbiota.</title>
        <authorList>
            <person name="Zou Y."/>
            <person name="Xue W."/>
            <person name="Luo G."/>
        </authorList>
    </citation>
    <scope>NUCLEOTIDE SEQUENCE [LARGE SCALE GENOMIC DNA]</scope>
    <source>
        <strain evidence="1 2">AM22-9LB</strain>
    </source>
</reference>
<comment type="caution">
    <text evidence="1">The sequence shown here is derived from an EMBL/GenBank/DDBJ whole genome shotgun (WGS) entry which is preliminary data.</text>
</comment>
<accession>A0A414SKA9</accession>